<sequence>MFGNKKSFNEGMKSGIRLSEEIVKRDTRAINKLYEILKNITGDTRELKETFKEVIKSLENSEIEKLFGIVKTSNPNDLEEEEKIILLQILVDISKRYGSNSNQKEFLRNLTLYFEINFEDLLRENNFKKAIDNIDSKKSEKIMYKIIKEYLYLENNTNNYGNKYNEYLSLFVYGLADNKNIEYEVEFKVIIFGEEILYQQFSKYSYNFEENQEYTYENVEENDKNIEYEGLYINNIMQIKKDETKEISYKNLYVNSYINCNGILKLKKCTIYYNNTEEGNGIILSKNANISIENCNIICKKMDKSIFIKTLGNNKVSIKNSKFLDCSYFLKVGESYSSTQNKVTIDNCDIINCSDDFY</sequence>
<dbReference type="Proteomes" id="UP000070483">
    <property type="component" value="Unassembled WGS sequence"/>
</dbReference>
<organism evidence="1 2">
    <name type="scientific">Leptotrichia wadei</name>
    <dbReference type="NCBI Taxonomy" id="157687"/>
    <lineage>
        <taxon>Bacteria</taxon>
        <taxon>Fusobacteriati</taxon>
        <taxon>Fusobacteriota</taxon>
        <taxon>Fusobacteriia</taxon>
        <taxon>Fusobacteriales</taxon>
        <taxon>Leptotrichiaceae</taxon>
        <taxon>Leptotrichia</taxon>
    </lineage>
</organism>
<comment type="caution">
    <text evidence="1">The sequence shown here is derived from an EMBL/GenBank/DDBJ whole genome shotgun (WGS) entry which is preliminary data.</text>
</comment>
<dbReference type="PATRIC" id="fig|157687.3.peg.933"/>
<name>A0A134AHW3_9FUSO</name>
<proteinExistence type="predicted"/>
<keyword evidence="2" id="KW-1185">Reference proteome</keyword>
<evidence type="ECO:0000313" key="2">
    <source>
        <dbReference type="Proteomes" id="UP000070483"/>
    </source>
</evidence>
<reference evidence="2" key="1">
    <citation type="submission" date="2016-01" db="EMBL/GenBank/DDBJ databases">
        <authorList>
            <person name="Mitreva M."/>
            <person name="Pepin K.H."/>
            <person name="Mihindukulasuriya K.A."/>
            <person name="Fulton R."/>
            <person name="Fronick C."/>
            <person name="O'Laughlin M."/>
            <person name="Miner T."/>
            <person name="Herter B."/>
            <person name="Rosa B.A."/>
            <person name="Cordes M."/>
            <person name="Tomlinson C."/>
            <person name="Wollam A."/>
            <person name="Palsikar V.B."/>
            <person name="Mardis E.R."/>
            <person name="Wilson R.K."/>
        </authorList>
    </citation>
    <scope>NUCLEOTIDE SEQUENCE [LARGE SCALE GENOMIC DNA]</scope>
    <source>
        <strain evidence="2">KA00185</strain>
    </source>
</reference>
<evidence type="ECO:0000313" key="1">
    <source>
        <dbReference type="EMBL" id="KXB67254.1"/>
    </source>
</evidence>
<gene>
    <name evidence="1" type="ORF">HMPREF3180_00937</name>
</gene>
<dbReference type="InterPro" id="IPR011050">
    <property type="entry name" value="Pectin_lyase_fold/virulence"/>
</dbReference>
<dbReference type="RefSeq" id="WP_060917748.1">
    <property type="nucleotide sequence ID" value="NZ_KQ960055.1"/>
</dbReference>
<dbReference type="OrthoDB" id="9958825at2"/>
<dbReference type="STRING" id="157687.HMPREF3180_00937"/>
<dbReference type="SUPFAM" id="SSF51126">
    <property type="entry name" value="Pectin lyase-like"/>
    <property type="match status" value="1"/>
</dbReference>
<dbReference type="EMBL" id="LSDD01000066">
    <property type="protein sequence ID" value="KXB67254.1"/>
    <property type="molecule type" value="Genomic_DNA"/>
</dbReference>
<dbReference type="AlphaFoldDB" id="A0A134AHW3"/>
<accession>A0A134AHW3</accession>
<protein>
    <submittedName>
        <fullName evidence="1">Uncharacterized protein</fullName>
    </submittedName>
</protein>